<gene>
    <name evidence="7" type="ORF">GAYE_SCF00G1804</name>
</gene>
<dbReference type="Pfam" id="PF18335">
    <property type="entry name" value="SH3_13"/>
    <property type="match status" value="1"/>
</dbReference>
<evidence type="ECO:0000313" key="7">
    <source>
        <dbReference type="EMBL" id="KAK4523906.1"/>
    </source>
</evidence>
<dbReference type="AlphaFoldDB" id="A0AAV9I9E3"/>
<dbReference type="Gene3D" id="1.10.10.2220">
    <property type="match status" value="1"/>
</dbReference>
<keyword evidence="8" id="KW-1185">Reference proteome</keyword>
<feature type="domain" description="ATP-dependent RecD2 DNA helicase SH3" evidence="5">
    <location>
        <begin position="771"/>
        <end position="840"/>
    </location>
</feature>
<name>A0AAV9I9E3_9RHOD</name>
<dbReference type="Pfam" id="PF14520">
    <property type="entry name" value="HHH_5"/>
    <property type="match status" value="1"/>
</dbReference>
<keyword evidence="2" id="KW-0067">ATP-binding</keyword>
<feature type="domain" description="ATP-dependent RecD2 DNA helicase OB-fold" evidence="6">
    <location>
        <begin position="51"/>
        <end position="124"/>
    </location>
</feature>
<dbReference type="CDD" id="cd00080">
    <property type="entry name" value="H3TH_StructSpec-5'-nucleases"/>
    <property type="match status" value="1"/>
</dbReference>
<dbReference type="Gene3D" id="3.40.50.300">
    <property type="entry name" value="P-loop containing nucleotide triphosphate hydrolases"/>
    <property type="match status" value="2"/>
</dbReference>
<sequence length="938" mass="105795">MLRSLYYKFWYPATVSSAYRGAQLKETVMTAKSHKSFHSANKKEPTNVKKTTIEGTVEQVLFESKDTQYSVLKVLVQRSSRKELEGTTLQVVGRLGAQENQKLISIEGTLTESDKYGKQFRVKEKRLRRNNPVIKVQDEMLPVNSKTDAETIEIKVEKVLYTSKDSSQYAVMQCVKKDSLHESATDLPTSFTVVSHFGALNSGAEVVLSGKWVHHKKYGLQFRADNCLKGLSSLEDEPVRDEWLLQTIETYLCSHTVPGIGPVLAKRLCNHFGTRIEEVLEEGNIENLLKIQGLRQKSARALIDHFQEKGALRKATLGLMKLGFPLSLVSRILKSYGIKRSLFLIENDPYFLVEDLKGVGFKKIDRIARSMNPNFAIGRYRAAIKLALRAAVKEGHCFLYLGKHVQNSSKQSEAELSLSYQVKQLINDDFEGEELQFNQEQFLAALEELKKSSDIVIYSAAEETCVYLRQMYDYEFSLGTLLKKYRVGPNYILSNSPTLAREGLSLEQLKAVEEAVFSDSRLCVITGGPGSGKTFTARRIVELWKAKYGPSKIALAAPTGRAAARLAECTGLAAQTIHRLLEYQPRGEQGGVFKRNKKRPLDVEAVLIDEFSMVDIEMAFSLLSALKSHTKLVLIGDMFQLPSVGPGQVLKDICLSSQYCVIHLTTNFRQQMQRSSLIEAALKVRRGVVPNLTTYSSSHIWDLYQSNVLSSFFSELQTDFIMIEEEDPSKAVSLLHQLLHKDIWTQSNIVPYHDIQIISPGTKGAIGTIQLNRSLKQQLNPKALHHEEHCFVSGSNSLTLQLGDKVFQKVNDYNRDVFNGDIGVVEKFEKKHSQSSQLVVHVRFMDRIVTYSSEDVVFNLSHAYALTVHKSQGSEFPVVFIFLFPMHYTLFSRSLLYTAITRAKKLCVIIGTKKSLAICVKQSKEFRRNSLLPHLLEA</sequence>
<keyword evidence="1" id="KW-0547">Nucleotide-binding</keyword>
<feature type="domain" description="UvrD-like helicase C-terminal" evidence="3">
    <location>
        <begin position="862"/>
        <end position="910"/>
    </location>
</feature>
<dbReference type="GO" id="GO:0009338">
    <property type="term" value="C:exodeoxyribonuclease V complex"/>
    <property type="evidence" value="ECO:0007669"/>
    <property type="project" value="TreeGrafter"/>
</dbReference>
<dbReference type="InterPro" id="IPR050534">
    <property type="entry name" value="Coronavir_polyprotein_1ab"/>
</dbReference>
<dbReference type="Gene3D" id="1.10.150.20">
    <property type="entry name" value="5' to 3' exonuclease, C-terminal subdomain"/>
    <property type="match status" value="1"/>
</dbReference>
<dbReference type="InterPro" id="IPR029493">
    <property type="entry name" value="RecD2-like_HHH"/>
</dbReference>
<accession>A0AAV9I9E3</accession>
<dbReference type="CDD" id="cd17933">
    <property type="entry name" value="DEXSc_RecD-like"/>
    <property type="match status" value="1"/>
</dbReference>
<comment type="caution">
    <text evidence="7">The sequence shown here is derived from an EMBL/GenBank/DDBJ whole genome shotgun (WGS) entry which is preliminary data.</text>
</comment>
<evidence type="ECO:0000259" key="3">
    <source>
        <dbReference type="Pfam" id="PF13538"/>
    </source>
</evidence>
<dbReference type="Pfam" id="PF13245">
    <property type="entry name" value="AAA_19"/>
    <property type="match status" value="1"/>
</dbReference>
<proteinExistence type="predicted"/>
<evidence type="ECO:0000256" key="2">
    <source>
        <dbReference type="ARBA" id="ARBA00022840"/>
    </source>
</evidence>
<dbReference type="InterPro" id="IPR055446">
    <property type="entry name" value="RecD2_N_OB"/>
</dbReference>
<dbReference type="PANTHER" id="PTHR43788:SF6">
    <property type="entry name" value="DNA HELICASE B"/>
    <property type="match status" value="1"/>
</dbReference>
<dbReference type="InterPro" id="IPR041451">
    <property type="entry name" value="RecD2_SH13"/>
</dbReference>
<dbReference type="Pfam" id="PF23139">
    <property type="entry name" value="OB_YrrC"/>
    <property type="match status" value="2"/>
</dbReference>
<evidence type="ECO:0000313" key="8">
    <source>
        <dbReference type="Proteomes" id="UP001300502"/>
    </source>
</evidence>
<evidence type="ECO:0000259" key="6">
    <source>
        <dbReference type="Pfam" id="PF23139"/>
    </source>
</evidence>
<organism evidence="7 8">
    <name type="scientific">Galdieria yellowstonensis</name>
    <dbReference type="NCBI Taxonomy" id="3028027"/>
    <lineage>
        <taxon>Eukaryota</taxon>
        <taxon>Rhodophyta</taxon>
        <taxon>Bangiophyceae</taxon>
        <taxon>Galdieriales</taxon>
        <taxon>Galdieriaceae</taxon>
        <taxon>Galdieria</taxon>
    </lineage>
</organism>
<dbReference type="GO" id="GO:0005524">
    <property type="term" value="F:ATP binding"/>
    <property type="evidence" value="ECO:0007669"/>
    <property type="project" value="UniProtKB-KW"/>
</dbReference>
<dbReference type="GO" id="GO:0006310">
    <property type="term" value="P:DNA recombination"/>
    <property type="evidence" value="ECO:0007669"/>
    <property type="project" value="TreeGrafter"/>
</dbReference>
<dbReference type="PANTHER" id="PTHR43788">
    <property type="entry name" value="DNA2/NAM7 HELICASE FAMILY MEMBER"/>
    <property type="match status" value="1"/>
</dbReference>
<feature type="domain" description="ATP-dependent RecD2 DNA helicase OB-fold" evidence="6">
    <location>
        <begin position="150"/>
        <end position="227"/>
    </location>
</feature>
<evidence type="ECO:0000256" key="1">
    <source>
        <dbReference type="ARBA" id="ARBA00022741"/>
    </source>
</evidence>
<dbReference type="SUPFAM" id="SSF52540">
    <property type="entry name" value="P-loop containing nucleoside triphosphate hydrolases"/>
    <property type="match status" value="1"/>
</dbReference>
<dbReference type="EMBL" id="JANCYU010000020">
    <property type="protein sequence ID" value="KAK4523906.1"/>
    <property type="molecule type" value="Genomic_DNA"/>
</dbReference>
<dbReference type="InterPro" id="IPR027417">
    <property type="entry name" value="P-loop_NTPase"/>
</dbReference>
<dbReference type="InterPro" id="IPR027785">
    <property type="entry name" value="UvrD-like_helicase_C"/>
</dbReference>
<reference evidence="7 8" key="1">
    <citation type="submission" date="2022-07" db="EMBL/GenBank/DDBJ databases">
        <title>Genome-wide signatures of adaptation to extreme environments.</title>
        <authorList>
            <person name="Cho C.H."/>
            <person name="Yoon H.S."/>
        </authorList>
    </citation>
    <scope>NUCLEOTIDE SEQUENCE [LARGE SCALE GENOMIC DNA]</scope>
    <source>
        <strain evidence="7 8">108.79 E11</strain>
    </source>
</reference>
<dbReference type="Gene3D" id="2.30.30.940">
    <property type="match status" value="1"/>
</dbReference>
<dbReference type="GO" id="GO:0017116">
    <property type="term" value="F:single-stranded DNA helicase activity"/>
    <property type="evidence" value="ECO:0007669"/>
    <property type="project" value="TreeGrafter"/>
</dbReference>
<protein>
    <submittedName>
        <fullName evidence="7">Uncharacterized protein</fullName>
    </submittedName>
</protein>
<dbReference type="CDD" id="cd18809">
    <property type="entry name" value="SF1_C_RecD"/>
    <property type="match status" value="1"/>
</dbReference>
<dbReference type="InterPro" id="IPR010994">
    <property type="entry name" value="RuvA_2-like"/>
</dbReference>
<dbReference type="Pfam" id="PF14490">
    <property type="entry name" value="HHH_RecD2"/>
    <property type="match status" value="1"/>
</dbReference>
<feature type="domain" description="ATP-dependent RecD2 DNA helicase-like helix-hairpin-helix" evidence="4">
    <location>
        <begin position="309"/>
        <end position="398"/>
    </location>
</feature>
<dbReference type="Pfam" id="PF13538">
    <property type="entry name" value="UvrD_C_2"/>
    <property type="match status" value="1"/>
</dbReference>
<evidence type="ECO:0000259" key="4">
    <source>
        <dbReference type="Pfam" id="PF14490"/>
    </source>
</evidence>
<dbReference type="Proteomes" id="UP001300502">
    <property type="component" value="Unassembled WGS sequence"/>
</dbReference>
<dbReference type="SUPFAM" id="SSF47781">
    <property type="entry name" value="RuvA domain 2-like"/>
    <property type="match status" value="1"/>
</dbReference>
<evidence type="ECO:0000259" key="5">
    <source>
        <dbReference type="Pfam" id="PF18335"/>
    </source>
</evidence>